<dbReference type="Proteomes" id="UP000198707">
    <property type="component" value="Unassembled WGS sequence"/>
</dbReference>
<name>A0A1H6VEA8_9ACTN</name>
<dbReference type="RefSeq" id="WP_092377228.1">
    <property type="nucleotide sequence ID" value="NZ_BOPI01000036.1"/>
</dbReference>
<dbReference type="AlphaFoldDB" id="A0A1H6VEA8"/>
<feature type="signal peptide" evidence="1">
    <location>
        <begin position="1"/>
        <end position="21"/>
    </location>
</feature>
<evidence type="ECO:0000313" key="3">
    <source>
        <dbReference type="Proteomes" id="UP000198707"/>
    </source>
</evidence>
<sequence length="267" mass="29276">MTRLLSGRALLAALVVAPTLAAVTAAPASAAPADAAGDSTPGVYSDEPVDREIELARLGYRNGVRVVFSRDEESGDWGLRQDGQIDRNAPLVNDDDRTMLEAYLRITPKDVPVPRELLSEPPAGTPTPPELAGRTIAPSPVVAENLAVPSGGAATAAVSTCWDLYWNWHHWLELPGHPNPGSVFHPAKTYYSSSFGGMARYSHSYLANCGGYARHRIYYKSFGSYKKHHDYEVPDWHWQAVKKGSVHRYRKVHYDATSGDTRNGKYS</sequence>
<gene>
    <name evidence="2" type="ORF">SAMN05443287_102656</name>
</gene>
<reference evidence="3" key="1">
    <citation type="submission" date="2016-10" db="EMBL/GenBank/DDBJ databases">
        <authorList>
            <person name="Varghese N."/>
            <person name="Submissions S."/>
        </authorList>
    </citation>
    <scope>NUCLEOTIDE SEQUENCE [LARGE SCALE GENOMIC DNA]</scope>
    <source>
        <strain evidence="3">CGMCC 4.7038</strain>
    </source>
</reference>
<evidence type="ECO:0000313" key="2">
    <source>
        <dbReference type="EMBL" id="SEJ02911.1"/>
    </source>
</evidence>
<dbReference type="OrthoDB" id="3390727at2"/>
<accession>A0A1H6VEA8</accession>
<proteinExistence type="predicted"/>
<organism evidence="2 3">
    <name type="scientific">Micromonospora phaseoli</name>
    <dbReference type="NCBI Taxonomy" id="1144548"/>
    <lineage>
        <taxon>Bacteria</taxon>
        <taxon>Bacillati</taxon>
        <taxon>Actinomycetota</taxon>
        <taxon>Actinomycetes</taxon>
        <taxon>Micromonosporales</taxon>
        <taxon>Micromonosporaceae</taxon>
        <taxon>Micromonospora</taxon>
    </lineage>
</organism>
<keyword evidence="1" id="KW-0732">Signal</keyword>
<evidence type="ECO:0000256" key="1">
    <source>
        <dbReference type="SAM" id="SignalP"/>
    </source>
</evidence>
<feature type="chain" id="PRO_5039472820" evidence="1">
    <location>
        <begin position="22"/>
        <end position="267"/>
    </location>
</feature>
<keyword evidence="3" id="KW-1185">Reference proteome</keyword>
<dbReference type="EMBL" id="FNYV01000002">
    <property type="protein sequence ID" value="SEJ02911.1"/>
    <property type="molecule type" value="Genomic_DNA"/>
</dbReference>
<protein>
    <submittedName>
        <fullName evidence="2">Uncharacterized protein</fullName>
    </submittedName>
</protein>